<name>A0A7W7QA03_9PSEU</name>
<evidence type="ECO:0000313" key="3">
    <source>
        <dbReference type="EMBL" id="MBB4909356.1"/>
    </source>
</evidence>
<protein>
    <submittedName>
        <fullName evidence="3">Uncharacterized protein YndB with AHSA1/START domain</fullName>
    </submittedName>
</protein>
<gene>
    <name evidence="3" type="ORF">FHR82_005614</name>
</gene>
<evidence type="ECO:0000256" key="1">
    <source>
        <dbReference type="ARBA" id="ARBA00006817"/>
    </source>
</evidence>
<dbReference type="SUPFAM" id="SSF55961">
    <property type="entry name" value="Bet v1-like"/>
    <property type="match status" value="1"/>
</dbReference>
<organism evidence="3 4">
    <name type="scientific">Actinophytocola algeriensis</name>
    <dbReference type="NCBI Taxonomy" id="1768010"/>
    <lineage>
        <taxon>Bacteria</taxon>
        <taxon>Bacillati</taxon>
        <taxon>Actinomycetota</taxon>
        <taxon>Actinomycetes</taxon>
        <taxon>Pseudonocardiales</taxon>
        <taxon>Pseudonocardiaceae</taxon>
    </lineage>
</organism>
<comment type="caution">
    <text evidence="3">The sequence shown here is derived from an EMBL/GenBank/DDBJ whole genome shotgun (WGS) entry which is preliminary data.</text>
</comment>
<dbReference type="AlphaFoldDB" id="A0A7W7QA03"/>
<dbReference type="Proteomes" id="UP000520767">
    <property type="component" value="Unassembled WGS sequence"/>
</dbReference>
<keyword evidence="4" id="KW-1185">Reference proteome</keyword>
<dbReference type="InterPro" id="IPR023393">
    <property type="entry name" value="START-like_dom_sf"/>
</dbReference>
<feature type="domain" description="Activator of Hsp90 ATPase homologue 1/2-like C-terminal" evidence="2">
    <location>
        <begin position="14"/>
        <end position="145"/>
    </location>
</feature>
<dbReference type="EMBL" id="JACHJQ010000006">
    <property type="protein sequence ID" value="MBB4909356.1"/>
    <property type="molecule type" value="Genomic_DNA"/>
</dbReference>
<evidence type="ECO:0000313" key="4">
    <source>
        <dbReference type="Proteomes" id="UP000520767"/>
    </source>
</evidence>
<dbReference type="RefSeq" id="WP_184813471.1">
    <property type="nucleotide sequence ID" value="NZ_JACHJQ010000006.1"/>
</dbReference>
<comment type="similarity">
    <text evidence="1">Belongs to the AHA1 family.</text>
</comment>
<dbReference type="InterPro" id="IPR013538">
    <property type="entry name" value="ASHA1/2-like_C"/>
</dbReference>
<dbReference type="CDD" id="cd07814">
    <property type="entry name" value="SRPBCC_CalC_Aha1-like"/>
    <property type="match status" value="1"/>
</dbReference>
<proteinExistence type="inferred from homology"/>
<reference evidence="3 4" key="1">
    <citation type="submission" date="2020-08" db="EMBL/GenBank/DDBJ databases">
        <title>Genomic Encyclopedia of Type Strains, Phase III (KMG-III): the genomes of soil and plant-associated and newly described type strains.</title>
        <authorList>
            <person name="Whitman W."/>
        </authorList>
    </citation>
    <scope>NUCLEOTIDE SEQUENCE [LARGE SCALE GENOMIC DNA]</scope>
    <source>
        <strain evidence="3 4">CECT 8960</strain>
    </source>
</reference>
<dbReference type="Pfam" id="PF08327">
    <property type="entry name" value="AHSA1"/>
    <property type="match status" value="1"/>
</dbReference>
<evidence type="ECO:0000259" key="2">
    <source>
        <dbReference type="Pfam" id="PF08327"/>
    </source>
</evidence>
<accession>A0A7W7QA03</accession>
<dbReference type="Gene3D" id="3.30.530.20">
    <property type="match status" value="1"/>
</dbReference>
<sequence length="148" mass="16375">MTELSGVTITYTFDAPREKVFEAWTNPQQFAQWWGPKGFTAPLDKISMDVRPGGEWRAPIVSEDGSMEIPFAGTYKVVDGPERLAFTVTDPAEDQESADVTTLVLTDLGGQTELAFNQPGEMTEEGVAELTEGWGQFFDKLNEYVTKA</sequence>